<evidence type="ECO:0000313" key="2">
    <source>
        <dbReference type="EMBL" id="CAE2232245.1"/>
    </source>
</evidence>
<dbReference type="EMBL" id="HBKQ01018294">
    <property type="protein sequence ID" value="CAE2232245.1"/>
    <property type="molecule type" value="Transcribed_RNA"/>
</dbReference>
<dbReference type="AlphaFoldDB" id="A0A7S4MMT9"/>
<gene>
    <name evidence="2" type="ORF">OAUR00152_LOCUS12397</name>
</gene>
<proteinExistence type="predicted"/>
<feature type="compositionally biased region" description="Polar residues" evidence="1">
    <location>
        <begin position="1"/>
        <end position="19"/>
    </location>
</feature>
<accession>A0A7S4MMT9</accession>
<evidence type="ECO:0000256" key="1">
    <source>
        <dbReference type="SAM" id="MobiDB-lite"/>
    </source>
</evidence>
<name>A0A7S4MMT9_9STRA</name>
<reference evidence="2" key="1">
    <citation type="submission" date="2021-01" db="EMBL/GenBank/DDBJ databases">
        <authorList>
            <person name="Corre E."/>
            <person name="Pelletier E."/>
            <person name="Niang G."/>
            <person name="Scheremetjew M."/>
            <person name="Finn R."/>
            <person name="Kale V."/>
            <person name="Holt S."/>
            <person name="Cochrane G."/>
            <person name="Meng A."/>
            <person name="Brown T."/>
            <person name="Cohen L."/>
        </authorList>
    </citation>
    <scope>NUCLEOTIDE SEQUENCE</scope>
    <source>
        <strain evidence="2">Isolate 1302-5</strain>
    </source>
</reference>
<sequence length="135" mass="15073">MFRSFVSTPESQVPQNQKELNVPKATKRTLPPYLVQYSRKCYDARIKLNKETLSGVLDALIGGVRLLPPRITHNDALHASHQLKISLRVPESSRCENARLVVGRELGFRRNLGTELGGTVGHIERFGEALAASKR</sequence>
<protein>
    <submittedName>
        <fullName evidence="2">Uncharacterized protein</fullName>
    </submittedName>
</protein>
<feature type="region of interest" description="Disordered" evidence="1">
    <location>
        <begin position="1"/>
        <end position="21"/>
    </location>
</feature>
<organism evidence="2">
    <name type="scientific">Odontella aurita</name>
    <dbReference type="NCBI Taxonomy" id="265563"/>
    <lineage>
        <taxon>Eukaryota</taxon>
        <taxon>Sar</taxon>
        <taxon>Stramenopiles</taxon>
        <taxon>Ochrophyta</taxon>
        <taxon>Bacillariophyta</taxon>
        <taxon>Mediophyceae</taxon>
        <taxon>Biddulphiophycidae</taxon>
        <taxon>Eupodiscales</taxon>
        <taxon>Odontellaceae</taxon>
        <taxon>Odontella</taxon>
    </lineage>
</organism>